<accession>A0A0E0FIB8</accession>
<dbReference type="Proteomes" id="UP000006591">
    <property type="component" value="Chromosome 1"/>
</dbReference>
<name>A0A0E0FIB8_ORYNI</name>
<protein>
    <submittedName>
        <fullName evidence="1">Uncharacterized protein</fullName>
    </submittedName>
</protein>
<sequence length="107" mass="11399">MTSFLDCTSVEFWMANHCPSFNDRHAAAAAAPAAAAPPLGGSRGGAVDGKRLLRGAASGAMGRSSKRRASRHELVVPRDAMAGGWSANRWREAEAGLLVYYYSYLVL</sequence>
<reference evidence="1" key="2">
    <citation type="submission" date="2018-04" db="EMBL/GenBank/DDBJ databases">
        <title>OnivRS2 (Oryza nivara Reference Sequence Version 2).</title>
        <authorList>
            <person name="Zhang J."/>
            <person name="Kudrna D."/>
            <person name="Lee S."/>
            <person name="Talag J."/>
            <person name="Rajasekar S."/>
            <person name="Welchert J."/>
            <person name="Hsing Y.-I."/>
            <person name="Wing R.A."/>
        </authorList>
    </citation>
    <scope>NUCLEOTIDE SEQUENCE [LARGE SCALE GENOMIC DNA]</scope>
</reference>
<organism evidence="1">
    <name type="scientific">Oryza nivara</name>
    <name type="common">Indian wild rice</name>
    <name type="synonym">Oryza sativa f. spontanea</name>
    <dbReference type="NCBI Taxonomy" id="4536"/>
    <lineage>
        <taxon>Eukaryota</taxon>
        <taxon>Viridiplantae</taxon>
        <taxon>Streptophyta</taxon>
        <taxon>Embryophyta</taxon>
        <taxon>Tracheophyta</taxon>
        <taxon>Spermatophyta</taxon>
        <taxon>Magnoliopsida</taxon>
        <taxon>Liliopsida</taxon>
        <taxon>Poales</taxon>
        <taxon>Poaceae</taxon>
        <taxon>BOP clade</taxon>
        <taxon>Oryzoideae</taxon>
        <taxon>Oryzeae</taxon>
        <taxon>Oryzinae</taxon>
        <taxon>Oryza</taxon>
    </lineage>
</organism>
<reference evidence="1" key="1">
    <citation type="submission" date="2015-04" db="UniProtKB">
        <authorList>
            <consortium name="EnsemblPlants"/>
        </authorList>
    </citation>
    <scope>IDENTIFICATION</scope>
    <source>
        <strain evidence="1">SL10</strain>
    </source>
</reference>
<evidence type="ECO:0000313" key="2">
    <source>
        <dbReference type="Proteomes" id="UP000006591"/>
    </source>
</evidence>
<evidence type="ECO:0000313" key="1">
    <source>
        <dbReference type="EnsemblPlants" id="ONIVA01G09010.1"/>
    </source>
</evidence>
<dbReference type="HOGENOM" id="CLU_2214179_0_0_1"/>
<proteinExistence type="predicted"/>
<dbReference type="Gramene" id="ONIVA01G09010.1">
    <property type="protein sequence ID" value="ONIVA01G09010.1"/>
    <property type="gene ID" value="ONIVA01G09010"/>
</dbReference>
<keyword evidence="2" id="KW-1185">Reference proteome</keyword>
<dbReference type="AlphaFoldDB" id="A0A0E0FIB8"/>
<dbReference type="EnsemblPlants" id="ONIVA01G09010.1">
    <property type="protein sequence ID" value="ONIVA01G09010.1"/>
    <property type="gene ID" value="ONIVA01G09010"/>
</dbReference>